<dbReference type="Proteomes" id="UP000316759">
    <property type="component" value="Unassembled WGS sequence"/>
</dbReference>
<dbReference type="EMBL" id="SUNJ01001752">
    <property type="protein sequence ID" value="TPP66495.1"/>
    <property type="molecule type" value="Genomic_DNA"/>
</dbReference>
<dbReference type="AlphaFoldDB" id="A0A504Z1B0"/>
<evidence type="ECO:0000259" key="3">
    <source>
        <dbReference type="PROSITE" id="PS50853"/>
    </source>
</evidence>
<keyword evidence="5" id="KW-1185">Reference proteome</keyword>
<feature type="region of interest" description="Disordered" evidence="2">
    <location>
        <begin position="62"/>
        <end position="83"/>
    </location>
</feature>
<name>A0A504Z1B0_FASGI</name>
<gene>
    <name evidence="4" type="ORF">FGIG_02780</name>
</gene>
<keyword evidence="1" id="KW-0677">Repeat</keyword>
<reference evidence="4 5" key="1">
    <citation type="submission" date="2019-04" db="EMBL/GenBank/DDBJ databases">
        <title>Annotation for the trematode Fasciola gigantica.</title>
        <authorList>
            <person name="Choi Y.-J."/>
        </authorList>
    </citation>
    <scope>NUCLEOTIDE SEQUENCE [LARGE SCALE GENOMIC DNA]</scope>
    <source>
        <strain evidence="4">Uganda_cow_1</strain>
    </source>
</reference>
<organism evidence="4 5">
    <name type="scientific">Fasciola gigantica</name>
    <name type="common">Giant liver fluke</name>
    <dbReference type="NCBI Taxonomy" id="46835"/>
    <lineage>
        <taxon>Eukaryota</taxon>
        <taxon>Metazoa</taxon>
        <taxon>Spiralia</taxon>
        <taxon>Lophotrochozoa</taxon>
        <taxon>Platyhelminthes</taxon>
        <taxon>Trematoda</taxon>
        <taxon>Digenea</taxon>
        <taxon>Plagiorchiida</taxon>
        <taxon>Echinostomata</taxon>
        <taxon>Echinostomatoidea</taxon>
        <taxon>Fasciolidae</taxon>
        <taxon>Fasciola</taxon>
    </lineage>
</organism>
<dbReference type="PANTHER" id="PTHR46708">
    <property type="entry name" value="TENASCIN"/>
    <property type="match status" value="1"/>
</dbReference>
<dbReference type="CDD" id="cd00063">
    <property type="entry name" value="FN3"/>
    <property type="match status" value="2"/>
</dbReference>
<protein>
    <submittedName>
        <fullName evidence="4">Putative cell adhesion molecule</fullName>
    </submittedName>
</protein>
<dbReference type="OrthoDB" id="114660at2759"/>
<dbReference type="PROSITE" id="PS50853">
    <property type="entry name" value="FN3"/>
    <property type="match status" value="1"/>
</dbReference>
<dbReference type="Pfam" id="PF00041">
    <property type="entry name" value="fn3"/>
    <property type="match status" value="1"/>
</dbReference>
<dbReference type="InterPro" id="IPR003961">
    <property type="entry name" value="FN3_dom"/>
</dbReference>
<feature type="compositionally biased region" description="Low complexity" evidence="2">
    <location>
        <begin position="73"/>
        <end position="83"/>
    </location>
</feature>
<dbReference type="Gene3D" id="2.60.40.10">
    <property type="entry name" value="Immunoglobulins"/>
    <property type="match status" value="2"/>
</dbReference>
<dbReference type="InterPro" id="IPR036116">
    <property type="entry name" value="FN3_sf"/>
</dbReference>
<evidence type="ECO:0000313" key="4">
    <source>
        <dbReference type="EMBL" id="TPP66495.1"/>
    </source>
</evidence>
<comment type="caution">
    <text evidence="4">The sequence shown here is derived from an EMBL/GenBank/DDBJ whole genome shotgun (WGS) entry which is preliminary data.</text>
</comment>
<dbReference type="PANTHER" id="PTHR46708:SF2">
    <property type="entry name" value="FIBRONECTIN TYPE-III DOMAIN-CONTAINING PROTEIN"/>
    <property type="match status" value="1"/>
</dbReference>
<dbReference type="SUPFAM" id="SSF49265">
    <property type="entry name" value="Fibronectin type III"/>
    <property type="match status" value="1"/>
</dbReference>
<dbReference type="InterPro" id="IPR013783">
    <property type="entry name" value="Ig-like_fold"/>
</dbReference>
<dbReference type="STRING" id="46835.A0A504Z1B0"/>
<dbReference type="SMART" id="SM00060">
    <property type="entry name" value="FN3"/>
    <property type="match status" value="2"/>
</dbReference>
<proteinExistence type="predicted"/>
<dbReference type="InterPro" id="IPR050991">
    <property type="entry name" value="ECM_Regulatory_Proteins"/>
</dbReference>
<evidence type="ECO:0000256" key="2">
    <source>
        <dbReference type="SAM" id="MobiDB-lite"/>
    </source>
</evidence>
<feature type="domain" description="Fibronectin type-III" evidence="3">
    <location>
        <begin position="22"/>
        <end position="133"/>
    </location>
</feature>
<evidence type="ECO:0000313" key="5">
    <source>
        <dbReference type="Proteomes" id="UP000316759"/>
    </source>
</evidence>
<sequence>MFGLFFDCLLSPRIRSAAVPSAPLNFRGISTDPTTIQLLWTAPDMPEGRALLGYQLRYRARPQTQGGTERDTGSGSAGSIAGSTQTISIGPEVTDYYLKGLEPSTHYYVSLAGRTANGKGVAAQIEVITKDYLFNLPSPKGVHLRTLTSNSAKLCWEPPELPRLVGSVVGYELLFGLAEQNSLGDLSPANATGVIPLPQSICCCFTMLHLTPATDYRVWLRLTLQPNQQHGPDNGSDRESIRAWMTSASERILGPVSEPQAFRTLTTSSSKSSMHGKV</sequence>
<accession>A0A504Z1B0</accession>
<evidence type="ECO:0000256" key="1">
    <source>
        <dbReference type="ARBA" id="ARBA00022737"/>
    </source>
</evidence>